<dbReference type="AlphaFoldDB" id="A0A7H8V199"/>
<dbReference type="EMBL" id="CP040798">
    <property type="protein sequence ID" value="QLB50195.1"/>
    <property type="molecule type" value="Genomic_DNA"/>
</dbReference>
<gene>
    <name evidence="1" type="ORF">FDP16_06520</name>
</gene>
<evidence type="ECO:0000313" key="1">
    <source>
        <dbReference type="EMBL" id="QLB50195.1"/>
    </source>
</evidence>
<name>A0A7H8V199_STRSA</name>
<protein>
    <submittedName>
        <fullName evidence="1">Uncharacterized protein</fullName>
    </submittedName>
</protein>
<evidence type="ECO:0000313" key="2">
    <source>
        <dbReference type="Proteomes" id="UP000509535"/>
    </source>
</evidence>
<reference evidence="1 2" key="1">
    <citation type="submission" date="2019-06" db="EMBL/GenBank/DDBJ databases">
        <title>The organization of the Streptococcus sanguinis genomes.</title>
        <authorList>
            <person name="Wang H.Y."/>
            <person name="Chen Y.Y.M."/>
            <person name="Wu C.H."/>
        </authorList>
    </citation>
    <scope>NUCLEOTIDE SEQUENCE [LARGE SCALE GENOMIC DNA]</scope>
    <source>
        <strain evidence="1 2">CGMH058</strain>
    </source>
</reference>
<proteinExistence type="predicted"/>
<dbReference type="Proteomes" id="UP000509535">
    <property type="component" value="Chromosome"/>
</dbReference>
<accession>A0A7H8V199</accession>
<sequence length="35" mass="4126">MKDIIIQKTCEFTLGIKKNSIFTFLYANLFLTEKI</sequence>
<organism evidence="1 2">
    <name type="scientific">Streptococcus sanguinis</name>
    <dbReference type="NCBI Taxonomy" id="1305"/>
    <lineage>
        <taxon>Bacteria</taxon>
        <taxon>Bacillati</taxon>
        <taxon>Bacillota</taxon>
        <taxon>Bacilli</taxon>
        <taxon>Lactobacillales</taxon>
        <taxon>Streptococcaceae</taxon>
        <taxon>Streptococcus</taxon>
    </lineage>
</organism>